<dbReference type="RefSeq" id="WP_230366688.1">
    <property type="nucleotide sequence ID" value="NZ_JAJALK010000006.1"/>
</dbReference>
<name>A0AAJ1TNQ0_9HYPH</name>
<evidence type="ECO:0000313" key="2">
    <source>
        <dbReference type="EMBL" id="MDQ0542104.1"/>
    </source>
</evidence>
<dbReference type="AlphaFoldDB" id="A0AAJ1TNQ0"/>
<reference evidence="2" key="1">
    <citation type="submission" date="2023-07" db="EMBL/GenBank/DDBJ databases">
        <title>Genomic Encyclopedia of Type Strains, Phase IV (KMG-IV): sequencing the most valuable type-strain genomes for metagenomic binning, comparative biology and taxonomic classification.</title>
        <authorList>
            <person name="Goeker M."/>
        </authorList>
    </citation>
    <scope>NUCLEOTIDE SEQUENCE</scope>
    <source>
        <strain evidence="2">DSM 19569</strain>
    </source>
</reference>
<dbReference type="EMBL" id="JAUSWL010000001">
    <property type="protein sequence ID" value="MDQ0542104.1"/>
    <property type="molecule type" value="Genomic_DNA"/>
</dbReference>
<sequence>MRAVVVKGGEPDGRPAVAILGTRGVPAAHGGFETLAERLALELVERGWRVEVYCQVSKPTPPSVWRGIALIPVAVRGDGAFATIVFDLKCTLKAAFRPALPLVLGYNTAAFSILYRLTGKRSVMNMDGIEWKRDRWSKLAKAWFWLNERLGSLFSTHLVADHPEIARHLARNTSAKRITTIAYGADPVLEASTAPLADLKVRPRDYGLLIARVVPENLVLQIVRAWSEIRPGLPLVVLGKLMESDPYHRVVKAAGGPDVIFAGAIYESERVAALRLHARFHIHGHTVGGTNPSLVEALGAGSPILAHDNPFNRWVAGDGAVYFGDETELRRGILNLVRAAPSRLDALSAASRERHADAFGWRGIFDAYEDVLRRQLPSRRAARRGREALRRHEHGPA</sequence>
<evidence type="ECO:0000259" key="1">
    <source>
        <dbReference type="Pfam" id="PF09314"/>
    </source>
</evidence>
<dbReference type="Gene3D" id="3.40.50.2000">
    <property type="entry name" value="Glycogen Phosphorylase B"/>
    <property type="match status" value="2"/>
</dbReference>
<comment type="caution">
    <text evidence="2">The sequence shown here is derived from an EMBL/GenBank/DDBJ whole genome shotgun (WGS) entry which is preliminary data.</text>
</comment>
<dbReference type="PANTHER" id="PTHR12526">
    <property type="entry name" value="GLYCOSYLTRANSFERASE"/>
    <property type="match status" value="1"/>
</dbReference>
<organism evidence="2 3">
    <name type="scientific">Methylobacterium brachiatum</name>
    <dbReference type="NCBI Taxonomy" id="269660"/>
    <lineage>
        <taxon>Bacteria</taxon>
        <taxon>Pseudomonadati</taxon>
        <taxon>Pseudomonadota</taxon>
        <taxon>Alphaproteobacteria</taxon>
        <taxon>Hyphomicrobiales</taxon>
        <taxon>Methylobacteriaceae</taxon>
        <taxon>Methylobacterium</taxon>
    </lineage>
</organism>
<dbReference type="InterPro" id="IPR015393">
    <property type="entry name" value="DUF1972"/>
</dbReference>
<evidence type="ECO:0000313" key="3">
    <source>
        <dbReference type="Proteomes" id="UP001223420"/>
    </source>
</evidence>
<proteinExistence type="predicted"/>
<dbReference type="SUPFAM" id="SSF53756">
    <property type="entry name" value="UDP-Glycosyltransferase/glycogen phosphorylase"/>
    <property type="match status" value="1"/>
</dbReference>
<protein>
    <submittedName>
        <fullName evidence="2">Glycosyltransferase involved in cell wall biosynthesis</fullName>
    </submittedName>
</protein>
<dbReference type="Proteomes" id="UP001223420">
    <property type="component" value="Unassembled WGS sequence"/>
</dbReference>
<gene>
    <name evidence="2" type="ORF">QO001_001012</name>
</gene>
<feature type="domain" description="DUF1972" evidence="1">
    <location>
        <begin position="17"/>
        <end position="186"/>
    </location>
</feature>
<dbReference type="Pfam" id="PF09314">
    <property type="entry name" value="DUF1972"/>
    <property type="match status" value="1"/>
</dbReference>
<accession>A0AAJ1TNQ0</accession>